<accession>A0A7G9YWD8</accession>
<sequence length="99" mass="11539">MCNQILSIGIMEDDKMVEKEQDEEKPNEKKIIELIASVQRAGNERGKRIYFDSKSIEEIREKCGDDFFLFTERTLLAFVDPAEEKITLTSLKGVYKKYL</sequence>
<protein>
    <submittedName>
        <fullName evidence="1">Uncharacterized protein</fullName>
    </submittedName>
</protein>
<evidence type="ECO:0000313" key="1">
    <source>
        <dbReference type="EMBL" id="QNO52322.1"/>
    </source>
</evidence>
<proteinExistence type="predicted"/>
<dbReference type="AlphaFoldDB" id="A0A7G9YWD8"/>
<gene>
    <name evidence="1" type="ORF">CJELADDK_00001</name>
</gene>
<name>A0A7G9YWD8_9EURY</name>
<organism evidence="1">
    <name type="scientific">Candidatus Methanophagaceae archaeon ANME-1 ERB6</name>
    <dbReference type="NCBI Taxonomy" id="2759912"/>
    <lineage>
        <taxon>Archaea</taxon>
        <taxon>Methanobacteriati</taxon>
        <taxon>Methanobacteriota</taxon>
        <taxon>Stenosarchaea group</taxon>
        <taxon>Methanomicrobia</taxon>
        <taxon>Candidatus Methanophagales</taxon>
        <taxon>Candidatus Methanophagaceae</taxon>
    </lineage>
</organism>
<dbReference type="EMBL" id="MT631508">
    <property type="protein sequence ID" value="QNO52322.1"/>
    <property type="molecule type" value="Genomic_DNA"/>
</dbReference>
<reference evidence="1" key="1">
    <citation type="submission" date="2020-06" db="EMBL/GenBank/DDBJ databases">
        <title>Unique genomic features of the anaerobic methanotrophic archaea.</title>
        <authorList>
            <person name="Chadwick G.L."/>
            <person name="Skennerton C.T."/>
            <person name="Laso-Perez R."/>
            <person name="Leu A.O."/>
            <person name="Speth D.R."/>
            <person name="Yu H."/>
            <person name="Morgan-Lang C."/>
            <person name="Hatzenpichler R."/>
            <person name="Goudeau D."/>
            <person name="Malmstrom R."/>
            <person name="Brazelton W.J."/>
            <person name="Woyke T."/>
            <person name="Hallam S.J."/>
            <person name="Tyson G.W."/>
            <person name="Wegener G."/>
            <person name="Boetius A."/>
            <person name="Orphan V."/>
        </authorList>
    </citation>
    <scope>NUCLEOTIDE SEQUENCE</scope>
</reference>